<protein>
    <recommendedName>
        <fullName evidence="5">Right handed beta helix domain-containing protein</fullName>
    </recommendedName>
</protein>
<feature type="chain" id="PRO_5036393517" description="Right handed beta helix domain-containing protein" evidence="2">
    <location>
        <begin position="32"/>
        <end position="554"/>
    </location>
</feature>
<dbReference type="InterPro" id="IPR011050">
    <property type="entry name" value="Pectin_lyase_fold/virulence"/>
</dbReference>
<dbReference type="AlphaFoldDB" id="A0A6S8IGW0"/>
<feature type="compositionally biased region" description="Pro residues" evidence="1">
    <location>
        <begin position="357"/>
        <end position="376"/>
    </location>
</feature>
<feature type="compositionally biased region" description="Basic residues" evidence="1">
    <location>
        <begin position="538"/>
        <end position="554"/>
    </location>
</feature>
<dbReference type="Gene3D" id="2.160.20.10">
    <property type="entry name" value="Single-stranded right-handed beta-helix, Pectin lyase-like"/>
    <property type="match status" value="1"/>
</dbReference>
<sequence>MQEQRLSSYESTMKYFGLFASLFWLCKSAVAQDTSCFTNTTELFDYLAQVADGSDDITVVLCPDTVFLIGNIDGDSSMDGTMPLVTFPRVTYLCGEDGSSDNHCILENGDIQFWNPPGAAVGTVVVQGLTFQDATFVSIYLQGSGQISFIDCIIQNHVSAAPVIIDNGSFRRELSEARELQPSLQNVAFEGCVFADNQQRDPPAVFTYGVITVTSNLNTLLLDSCDFSNNVFDQDFGPGTYVVRSFGAPVDVTGSSFCENSVVGFGLVQVFSYEEDLVVENNGGSVDESLVCSFLAVSNTIPEEDRQVTCVSFDAEACEEESDAPSLLPSSIPTTPSPTPEPTAVDTASPTRVAIIPAPPTPLPSSPPPTPLPTPEPTAVDTASPTRVATTKATPPPTPMPTKTSLPVPKPTMYPTKQPVYPPKKDTYPMMMKMLGMTGKGYSSSMSKSSVSAKGKGYSSSMSKYSPYGKKGYSSSVSKSSASAKGYSSSMSKSSASVKGYSLSMSRSSASGKGYFSSMSKSSSVGKGYSYTGESSTHMKKKMMMRGKPYPGRK</sequence>
<dbReference type="EMBL" id="HBIM01002831">
    <property type="protein sequence ID" value="CAE0404328.1"/>
    <property type="molecule type" value="Transcribed_RNA"/>
</dbReference>
<keyword evidence="2" id="KW-0732">Signal</keyword>
<feature type="compositionally biased region" description="Low complexity" evidence="1">
    <location>
        <begin position="325"/>
        <end position="334"/>
    </location>
</feature>
<proteinExistence type="predicted"/>
<reference evidence="4" key="1">
    <citation type="submission" date="2021-01" db="EMBL/GenBank/DDBJ databases">
        <authorList>
            <person name="Corre E."/>
            <person name="Pelletier E."/>
            <person name="Niang G."/>
            <person name="Scheremetjew M."/>
            <person name="Finn R."/>
            <person name="Kale V."/>
            <person name="Holt S."/>
            <person name="Cochrane G."/>
            <person name="Meng A."/>
            <person name="Brown T."/>
            <person name="Cohen L."/>
        </authorList>
    </citation>
    <scope>NUCLEOTIDE SEQUENCE</scope>
    <source>
        <strain evidence="4">CCMP127</strain>
    </source>
</reference>
<name>A0A6S8IGW0_9STRA</name>
<evidence type="ECO:0000313" key="3">
    <source>
        <dbReference type="EMBL" id="CAE0404328.1"/>
    </source>
</evidence>
<feature type="region of interest" description="Disordered" evidence="1">
    <location>
        <begin position="441"/>
        <end position="554"/>
    </location>
</feature>
<dbReference type="InterPro" id="IPR012334">
    <property type="entry name" value="Pectin_lyas_fold"/>
</dbReference>
<dbReference type="SUPFAM" id="SSF51126">
    <property type="entry name" value="Pectin lyase-like"/>
    <property type="match status" value="1"/>
</dbReference>
<organism evidence="4">
    <name type="scientific">Amphora coffeiformis</name>
    <dbReference type="NCBI Taxonomy" id="265554"/>
    <lineage>
        <taxon>Eukaryota</taxon>
        <taxon>Sar</taxon>
        <taxon>Stramenopiles</taxon>
        <taxon>Ochrophyta</taxon>
        <taxon>Bacillariophyta</taxon>
        <taxon>Bacillariophyceae</taxon>
        <taxon>Bacillariophycidae</taxon>
        <taxon>Thalassiophysales</taxon>
        <taxon>Catenulaceae</taxon>
        <taxon>Amphora</taxon>
    </lineage>
</organism>
<feature type="region of interest" description="Disordered" evidence="1">
    <location>
        <begin position="321"/>
        <end position="420"/>
    </location>
</feature>
<feature type="signal peptide" evidence="2">
    <location>
        <begin position="1"/>
        <end position="31"/>
    </location>
</feature>
<evidence type="ECO:0000256" key="2">
    <source>
        <dbReference type="SAM" id="SignalP"/>
    </source>
</evidence>
<evidence type="ECO:0000256" key="1">
    <source>
        <dbReference type="SAM" id="MobiDB-lite"/>
    </source>
</evidence>
<gene>
    <name evidence="3" type="ORF">ACOF00016_LOCUS2477</name>
    <name evidence="4" type="ORF">ACOF00016_LOCUS2478</name>
</gene>
<feature type="compositionally biased region" description="Low complexity" evidence="1">
    <location>
        <begin position="511"/>
        <end position="533"/>
    </location>
</feature>
<evidence type="ECO:0000313" key="4">
    <source>
        <dbReference type="EMBL" id="CAE0404329.1"/>
    </source>
</evidence>
<dbReference type="EMBL" id="HBIM01002832">
    <property type="protein sequence ID" value="CAE0404329.1"/>
    <property type="molecule type" value="Transcribed_RNA"/>
</dbReference>
<feature type="compositionally biased region" description="Low complexity" evidence="1">
    <location>
        <begin position="441"/>
        <end position="502"/>
    </location>
</feature>
<evidence type="ECO:0008006" key="5">
    <source>
        <dbReference type="Google" id="ProtNLM"/>
    </source>
</evidence>
<accession>A0A6S8IGW0</accession>